<comment type="caution">
    <text evidence="2">The sequence shown here is derived from an EMBL/GenBank/DDBJ whole genome shotgun (WGS) entry which is preliminary data.</text>
</comment>
<proteinExistence type="predicted"/>
<reference evidence="2 3" key="1">
    <citation type="submission" date="2016-03" db="EMBL/GenBank/DDBJ databases">
        <title>Comparative genomics of the ectomycorrhizal sister species Rhizopogon vinicolor and Rhizopogon vesiculosus (Basidiomycota: Boletales) reveals a divergence of the mating type B locus.</title>
        <authorList>
            <person name="Mujic A.B."/>
            <person name="Kuo A."/>
            <person name="Tritt A."/>
            <person name="Lipzen A."/>
            <person name="Chen C."/>
            <person name="Johnson J."/>
            <person name="Sharma A."/>
            <person name="Barry K."/>
            <person name="Grigoriev I.V."/>
            <person name="Spatafora J.W."/>
        </authorList>
    </citation>
    <scope>NUCLEOTIDE SEQUENCE [LARGE SCALE GENOMIC DNA]</scope>
    <source>
        <strain evidence="2 3">AM-OR11-056</strain>
    </source>
</reference>
<evidence type="ECO:0000313" key="3">
    <source>
        <dbReference type="Proteomes" id="UP000183567"/>
    </source>
</evidence>
<keyword evidence="3" id="KW-1185">Reference proteome</keyword>
<gene>
    <name evidence="2" type="ORF">AZE42_11060</name>
</gene>
<dbReference type="Proteomes" id="UP000183567">
    <property type="component" value="Unassembled WGS sequence"/>
</dbReference>
<organism evidence="2 3">
    <name type="scientific">Rhizopogon vesiculosus</name>
    <dbReference type="NCBI Taxonomy" id="180088"/>
    <lineage>
        <taxon>Eukaryota</taxon>
        <taxon>Fungi</taxon>
        <taxon>Dikarya</taxon>
        <taxon>Basidiomycota</taxon>
        <taxon>Agaricomycotina</taxon>
        <taxon>Agaricomycetes</taxon>
        <taxon>Agaricomycetidae</taxon>
        <taxon>Boletales</taxon>
        <taxon>Suillineae</taxon>
        <taxon>Rhizopogonaceae</taxon>
        <taxon>Rhizopogon</taxon>
    </lineage>
</organism>
<feature type="region of interest" description="Disordered" evidence="1">
    <location>
        <begin position="115"/>
        <end position="153"/>
    </location>
</feature>
<dbReference type="AlphaFoldDB" id="A0A1J8PXC4"/>
<evidence type="ECO:0000256" key="1">
    <source>
        <dbReference type="SAM" id="MobiDB-lite"/>
    </source>
</evidence>
<name>A0A1J8PXC4_9AGAM</name>
<dbReference type="EMBL" id="LVVM01004151">
    <property type="protein sequence ID" value="OJA13461.1"/>
    <property type="molecule type" value="Genomic_DNA"/>
</dbReference>
<sequence length="196" mass="22811">MRGIPAESGKFLLNVTTIQPQSHCNSPRNRDVMDANQMTEDQLAQLLAQKKEKHLWDEEAAWKKAEEERKRLEGEEKQRAIEVMRKRLAEQKEAPARELVAPLFDWFHMRLLQGGMGKKRARASEKSPPKRKHKQRRQRDPSPKSDDVGPSHHMISTELGEQEYDNQAWMKAVNDMVSELATMNTSLQWMIINQQD</sequence>
<accession>A0A1J8PXC4</accession>
<protein>
    <submittedName>
        <fullName evidence="2">Uncharacterized protein</fullName>
    </submittedName>
</protein>
<evidence type="ECO:0000313" key="2">
    <source>
        <dbReference type="EMBL" id="OJA13461.1"/>
    </source>
</evidence>
<feature type="compositionally biased region" description="Basic and acidic residues" evidence="1">
    <location>
        <begin position="138"/>
        <end position="150"/>
    </location>
</feature>